<dbReference type="GO" id="GO:0005886">
    <property type="term" value="C:plasma membrane"/>
    <property type="evidence" value="ECO:0007669"/>
    <property type="project" value="UniProtKB-SubCell"/>
</dbReference>
<keyword evidence="6 18" id="KW-0813">Transport</keyword>
<dbReference type="NCBIfam" id="TIGR01812">
    <property type="entry name" value="sdhA_frdA_Gneg"/>
    <property type="match status" value="1"/>
</dbReference>
<dbReference type="SUPFAM" id="SSF56425">
    <property type="entry name" value="Succinate dehydrogenase/fumarate reductase flavoprotein, catalytic domain"/>
    <property type="match status" value="1"/>
</dbReference>
<feature type="domain" description="FAD-dependent oxidoreductase 2 FAD-binding" evidence="19">
    <location>
        <begin position="10"/>
        <end position="398"/>
    </location>
</feature>
<dbReference type="FunFam" id="3.90.700.10:FF:000001">
    <property type="entry name" value="Mitochondrial succinate dehydrogenase flavoprotein subunit"/>
    <property type="match status" value="1"/>
</dbReference>
<feature type="binding site" evidence="16">
    <location>
        <begin position="15"/>
        <end position="20"/>
    </location>
    <ligand>
        <name>FAD</name>
        <dbReference type="ChEBI" id="CHEBI:57692"/>
    </ligand>
</feature>
<keyword evidence="22" id="KW-1185">Reference proteome</keyword>
<feature type="binding site" evidence="15">
    <location>
        <position position="351"/>
    </location>
    <ligand>
        <name>substrate</name>
    </ligand>
</feature>
<dbReference type="InterPro" id="IPR036188">
    <property type="entry name" value="FAD/NAD-bd_sf"/>
</dbReference>
<comment type="subcellular location">
    <subcellularLocation>
        <location evidence="1">Cell inner membrane</location>
        <topology evidence="1">Peripheral membrane protein</topology>
        <orientation evidence="1">Cytoplasmic side</orientation>
    </subcellularLocation>
</comment>
<keyword evidence="8 16" id="KW-0274">FAD</keyword>
<feature type="active site" description="Proton acceptor" evidence="14">
    <location>
        <position position="285"/>
    </location>
</feature>
<evidence type="ECO:0000256" key="12">
    <source>
        <dbReference type="ARBA" id="ARBA00049220"/>
    </source>
</evidence>
<feature type="binding site" evidence="15">
    <location>
        <position position="392"/>
    </location>
    <ligand>
        <name>substrate</name>
    </ligand>
</feature>
<dbReference type="GO" id="GO:0008177">
    <property type="term" value="F:succinate dehydrogenase (quinone) activity"/>
    <property type="evidence" value="ECO:0007669"/>
    <property type="project" value="UniProtKB-EC"/>
</dbReference>
<evidence type="ECO:0000256" key="13">
    <source>
        <dbReference type="NCBIfam" id="TIGR01816"/>
    </source>
</evidence>
<dbReference type="GO" id="GO:0009061">
    <property type="term" value="P:anaerobic respiration"/>
    <property type="evidence" value="ECO:0007669"/>
    <property type="project" value="TreeGrafter"/>
</dbReference>
<comment type="pathway">
    <text evidence="2 18">Carbohydrate metabolism; tricarboxylic acid cycle; fumarate from succinate (bacterial route): step 1/1.</text>
</comment>
<name>A0A3N1VQ79_9BACT</name>
<feature type="binding site" evidence="16">
    <location>
        <begin position="397"/>
        <end position="398"/>
    </location>
    <ligand>
        <name>FAD</name>
        <dbReference type="ChEBI" id="CHEBI:57692"/>
    </ligand>
</feature>
<feature type="modified residue" description="Tele-8alpha-FAD histidine" evidence="17">
    <location>
        <position position="45"/>
    </location>
</feature>
<keyword evidence="10 18" id="KW-0560">Oxidoreductase</keyword>
<comment type="caution">
    <text evidence="21">The sequence shown here is derived from an EMBL/GenBank/DDBJ whole genome shotgun (WGS) entry which is preliminary data.</text>
</comment>
<dbReference type="Gene3D" id="1.20.58.100">
    <property type="entry name" value="Fumarate reductase/succinate dehydrogenase flavoprotein-like, C-terminal domain"/>
    <property type="match status" value="1"/>
</dbReference>
<dbReference type="InterPro" id="IPR027477">
    <property type="entry name" value="Succ_DH/fumarate_Rdtase_cat_sf"/>
</dbReference>
<dbReference type="InterPro" id="IPR003953">
    <property type="entry name" value="FAD-dep_OxRdtase_2_FAD-bd"/>
</dbReference>
<feature type="binding site" evidence="15">
    <location>
        <position position="253"/>
    </location>
    <ligand>
        <name>substrate</name>
    </ligand>
</feature>
<feature type="binding site" evidence="16">
    <location>
        <position position="381"/>
    </location>
    <ligand>
        <name>FAD</name>
        <dbReference type="ChEBI" id="CHEBI:57692"/>
    </ligand>
</feature>
<sequence>MSERYLHTHDVVIVGSGLAGLRAAVETAGCLDVALISKVFPTRSHSGAAQGGIAAALGNEEPDSWEWHMFDTVKGGDYLTDQDAAEVLARDAARAVYELEHMGVPFNRNPNGTIAQRAFGGHTRHFGEAPVKRACYAADRTGRVILDTLYGQCVQRGLHVYPELSVVDLVVRDGIVCGVIALDWATAAVHVFHAKAVLLATGGFGKVFKTTSNCFANTGDGVFLVYRHGFPLQDMEFVQFHPTGIYGLGVLISEAARGEGGVLRNRHGERFMERYAPTIKDLAARDVVSRAIMKEIQEGRGIDGRDFVHLDLTHLGRERLAERLSDISSFVRIYLGIDPAHAPIPVQPTCHYMMGGISTDLHGRALDVQGRPIPGLYAAGECACVSVHGANRLGCNSLLDLVVFGRRAGQDMCARVPTMDRSPLPADAEEATRERLARLRERTQGVRPAVLRERLQREMMERCGVYRSQSGLEKALETVRGLQEEYRHSVYLDYRGDRYNTDLMEALELESLLTLGEVILVSAASRRESRGAHSREDFPQRDDHNFLHHTLVYRDEEKIRLGTKPVSITRFQPKPRVY</sequence>
<dbReference type="GO" id="GO:0022900">
    <property type="term" value="P:electron transport chain"/>
    <property type="evidence" value="ECO:0007669"/>
    <property type="project" value="UniProtKB-UniRule"/>
</dbReference>
<dbReference type="GO" id="GO:0006099">
    <property type="term" value="P:tricarboxylic acid cycle"/>
    <property type="evidence" value="ECO:0007669"/>
    <property type="project" value="UniProtKB-UniRule"/>
</dbReference>
<dbReference type="SUPFAM" id="SSF51905">
    <property type="entry name" value="FAD/NAD(P)-binding domain"/>
    <property type="match status" value="1"/>
</dbReference>
<accession>A0A3N1VQ79</accession>
<protein>
    <recommendedName>
        <fullName evidence="5 13">Succinate dehydrogenase flavoprotein subunit</fullName>
        <ecNumber evidence="4 18">1.3.5.1</ecNumber>
    </recommendedName>
</protein>
<evidence type="ECO:0000259" key="20">
    <source>
        <dbReference type="Pfam" id="PF02910"/>
    </source>
</evidence>
<dbReference type="InterPro" id="IPR015939">
    <property type="entry name" value="Fum_Rdtase/Succ_DH_flav-like_C"/>
</dbReference>
<dbReference type="Pfam" id="PF00890">
    <property type="entry name" value="FAD_binding_2"/>
    <property type="match status" value="1"/>
</dbReference>
<evidence type="ECO:0000256" key="3">
    <source>
        <dbReference type="ARBA" id="ARBA00008040"/>
    </source>
</evidence>
<dbReference type="PROSITE" id="PS00504">
    <property type="entry name" value="FRD_SDH_FAD_BINDING"/>
    <property type="match status" value="1"/>
</dbReference>
<feature type="domain" description="Fumarate reductase/succinate dehydrogenase flavoprotein-like C-terminal" evidence="20">
    <location>
        <begin position="452"/>
        <end position="578"/>
    </location>
</feature>
<dbReference type="FunFam" id="1.20.58.100:FF:000001">
    <property type="entry name" value="Succinate dehydrogenase flavoprotein subunit (SdhA)"/>
    <property type="match status" value="1"/>
</dbReference>
<feature type="binding site" evidence="16">
    <location>
        <position position="220"/>
    </location>
    <ligand>
        <name>FAD</name>
        <dbReference type="ChEBI" id="CHEBI:57692"/>
    </ligand>
</feature>
<comment type="catalytic activity">
    <reaction evidence="12 18">
        <text>a quinone + succinate = fumarate + a quinol</text>
        <dbReference type="Rhea" id="RHEA:40523"/>
        <dbReference type="ChEBI" id="CHEBI:24646"/>
        <dbReference type="ChEBI" id="CHEBI:29806"/>
        <dbReference type="ChEBI" id="CHEBI:30031"/>
        <dbReference type="ChEBI" id="CHEBI:132124"/>
        <dbReference type="EC" id="1.3.5.1"/>
    </reaction>
</comment>
<evidence type="ECO:0000256" key="5">
    <source>
        <dbReference type="ARBA" id="ARBA00019965"/>
    </source>
</evidence>
<evidence type="ECO:0000313" key="21">
    <source>
        <dbReference type="EMBL" id="ROR03208.1"/>
    </source>
</evidence>
<keyword evidence="11 18" id="KW-0472">Membrane</keyword>
<dbReference type="Gene3D" id="3.50.50.60">
    <property type="entry name" value="FAD/NAD(P)-binding domain"/>
    <property type="match status" value="1"/>
</dbReference>
<dbReference type="FunFam" id="4.10.80.40:FF:000003">
    <property type="entry name" value="Fumarate reductase flavoprotein subunit"/>
    <property type="match status" value="1"/>
</dbReference>
<evidence type="ECO:0000256" key="18">
    <source>
        <dbReference type="RuleBase" id="RU362051"/>
    </source>
</evidence>
<evidence type="ECO:0000256" key="10">
    <source>
        <dbReference type="ARBA" id="ARBA00023002"/>
    </source>
</evidence>
<feature type="binding site" evidence="15">
    <location>
        <position position="241"/>
    </location>
    <ligand>
        <name>substrate</name>
    </ligand>
</feature>
<evidence type="ECO:0000256" key="6">
    <source>
        <dbReference type="ARBA" id="ARBA00022448"/>
    </source>
</evidence>
<dbReference type="SUPFAM" id="SSF46977">
    <property type="entry name" value="Succinate dehydrogenase/fumarate reductase flavoprotein C-terminal domain"/>
    <property type="match status" value="1"/>
</dbReference>
<dbReference type="OrthoDB" id="9806724at2"/>
<dbReference type="PANTHER" id="PTHR11632">
    <property type="entry name" value="SUCCINATE DEHYDROGENASE 2 FLAVOPROTEIN SUBUNIT"/>
    <property type="match status" value="1"/>
</dbReference>
<keyword evidence="7 16" id="KW-0285">Flavoprotein</keyword>
<evidence type="ECO:0000256" key="17">
    <source>
        <dbReference type="PIRSR" id="PIRSR611281-4"/>
    </source>
</evidence>
<dbReference type="InterPro" id="IPR014006">
    <property type="entry name" value="Succ_Dhase_FrdA_Gneg"/>
</dbReference>
<dbReference type="InterPro" id="IPR037099">
    <property type="entry name" value="Fum_R/Succ_DH_flav-like_C_sf"/>
</dbReference>
<organism evidence="21 22">
    <name type="scientific">Desulfosoma caldarium</name>
    <dbReference type="NCBI Taxonomy" id="610254"/>
    <lineage>
        <taxon>Bacteria</taxon>
        <taxon>Pseudomonadati</taxon>
        <taxon>Thermodesulfobacteriota</taxon>
        <taxon>Syntrophobacteria</taxon>
        <taxon>Syntrophobacterales</taxon>
        <taxon>Syntrophobacteraceae</taxon>
        <taxon>Desulfosoma</taxon>
    </lineage>
</organism>
<dbReference type="RefSeq" id="WP_123288999.1">
    <property type="nucleotide sequence ID" value="NZ_RJVA01000009.1"/>
</dbReference>
<gene>
    <name evidence="21" type="ORF">EDC27_0470</name>
</gene>
<evidence type="ECO:0000256" key="8">
    <source>
        <dbReference type="ARBA" id="ARBA00022827"/>
    </source>
</evidence>
<evidence type="ECO:0000256" key="7">
    <source>
        <dbReference type="ARBA" id="ARBA00022630"/>
    </source>
</evidence>
<dbReference type="GO" id="GO:0009055">
    <property type="term" value="F:electron transfer activity"/>
    <property type="evidence" value="ECO:0007669"/>
    <property type="project" value="TreeGrafter"/>
</dbReference>
<dbReference type="Gene3D" id="3.90.700.10">
    <property type="entry name" value="Succinate dehydrogenase/fumarate reductase flavoprotein, catalytic domain"/>
    <property type="match status" value="1"/>
</dbReference>
<evidence type="ECO:0000256" key="15">
    <source>
        <dbReference type="PIRSR" id="PIRSR611281-2"/>
    </source>
</evidence>
<dbReference type="UniPathway" id="UPA00223">
    <property type="reaction ID" value="UER01005"/>
</dbReference>
<dbReference type="GO" id="GO:0050660">
    <property type="term" value="F:flavin adenine dinucleotide binding"/>
    <property type="evidence" value="ECO:0007669"/>
    <property type="project" value="UniProtKB-UniRule"/>
</dbReference>
<dbReference type="InterPro" id="IPR030664">
    <property type="entry name" value="SdhA/FrdA/AprA"/>
</dbReference>
<keyword evidence="9 18" id="KW-0249">Electron transport</keyword>
<evidence type="ECO:0000256" key="16">
    <source>
        <dbReference type="PIRSR" id="PIRSR611281-3"/>
    </source>
</evidence>
<dbReference type="AlphaFoldDB" id="A0A3N1VQ79"/>
<comment type="cofactor">
    <cofactor evidence="16">
        <name>FAD</name>
        <dbReference type="ChEBI" id="CHEBI:57692"/>
    </cofactor>
    <text evidence="16">Flavinylated by SdhE, about 5% flavinylation occurs in the absence of SdhE.</text>
</comment>
<evidence type="ECO:0000256" key="4">
    <source>
        <dbReference type="ARBA" id="ARBA00012792"/>
    </source>
</evidence>
<dbReference type="Proteomes" id="UP000276223">
    <property type="component" value="Unassembled WGS sequence"/>
</dbReference>
<evidence type="ECO:0000313" key="22">
    <source>
        <dbReference type="Proteomes" id="UP000276223"/>
    </source>
</evidence>
<feature type="binding site" evidence="16">
    <location>
        <begin position="37"/>
        <end position="52"/>
    </location>
    <ligand>
        <name>FAD</name>
        <dbReference type="ChEBI" id="CHEBI:57692"/>
    </ligand>
</feature>
<dbReference type="EC" id="1.3.5.1" evidence="4 18"/>
<evidence type="ECO:0000259" key="19">
    <source>
        <dbReference type="Pfam" id="PF00890"/>
    </source>
</evidence>
<reference evidence="21 22" key="1">
    <citation type="submission" date="2018-11" db="EMBL/GenBank/DDBJ databases">
        <title>Genomic Encyclopedia of Type Strains, Phase IV (KMG-IV): sequencing the most valuable type-strain genomes for metagenomic binning, comparative biology and taxonomic classification.</title>
        <authorList>
            <person name="Goeker M."/>
        </authorList>
    </citation>
    <scope>NUCLEOTIDE SEQUENCE [LARGE SCALE GENOMIC DNA]</scope>
    <source>
        <strain evidence="21 22">DSM 22027</strain>
    </source>
</reference>
<dbReference type="NCBIfam" id="TIGR01816">
    <property type="entry name" value="sdhA_forward"/>
    <property type="match status" value="1"/>
</dbReference>
<dbReference type="Pfam" id="PF02910">
    <property type="entry name" value="Succ_DH_flav_C"/>
    <property type="match status" value="1"/>
</dbReference>
<dbReference type="PIRSF" id="PIRSF000171">
    <property type="entry name" value="SDHA_APRA_LASPO"/>
    <property type="match status" value="1"/>
</dbReference>
<proteinExistence type="inferred from homology"/>
<dbReference type="EMBL" id="RJVA01000009">
    <property type="protein sequence ID" value="ROR03208.1"/>
    <property type="molecule type" value="Genomic_DNA"/>
</dbReference>
<dbReference type="Gene3D" id="4.10.80.40">
    <property type="entry name" value="succinate dehydrogenase protein domain"/>
    <property type="match status" value="1"/>
</dbReference>
<evidence type="ECO:0000256" key="2">
    <source>
        <dbReference type="ARBA" id="ARBA00004894"/>
    </source>
</evidence>
<evidence type="ECO:0000256" key="11">
    <source>
        <dbReference type="ARBA" id="ARBA00023136"/>
    </source>
</evidence>
<evidence type="ECO:0000256" key="9">
    <source>
        <dbReference type="ARBA" id="ARBA00022982"/>
    </source>
</evidence>
<dbReference type="PANTHER" id="PTHR11632:SF51">
    <property type="entry name" value="SUCCINATE DEHYDROGENASE [UBIQUINONE] FLAVOPROTEIN SUBUNIT, MITOCHONDRIAL"/>
    <property type="match status" value="1"/>
</dbReference>
<keyword evidence="18" id="KW-0816">Tricarboxylic acid cycle</keyword>
<evidence type="ECO:0000256" key="1">
    <source>
        <dbReference type="ARBA" id="ARBA00004515"/>
    </source>
</evidence>
<evidence type="ECO:0000256" key="14">
    <source>
        <dbReference type="PIRSR" id="PIRSR000171-1"/>
    </source>
</evidence>
<dbReference type="InterPro" id="IPR011281">
    <property type="entry name" value="Succ_DH_flav_su_fwd"/>
</dbReference>
<dbReference type="InterPro" id="IPR003952">
    <property type="entry name" value="FRD_SDH_FAD_BS"/>
</dbReference>
<comment type="similarity">
    <text evidence="3 18">Belongs to the FAD-dependent oxidoreductase 2 family. FRD/SDH subfamily.</text>
</comment>